<evidence type="ECO:0000259" key="7">
    <source>
        <dbReference type="Pfam" id="PF02687"/>
    </source>
</evidence>
<sequence>MNGAPAVSTAATDTTGAGRWRIAARIARRELRGGVAGFRIFLLCLTLGVMAIAAVGTVRAAIEAGLRAEGAVILGGDAEIEFDYRPAEADERAWMDDIAQRVSEVYDFRSMAVFDAPGGAERGLTQVKGVDDAYPLMGEVGLTPDMPLDAALDGRDGLPGGVMQRVLIDRLGIEIGDTFRLGTAEFVLMAELEREPDASSAGFSLGPRTIVRAAALDGAGLLGAGTIYEVKYRLDLPQGADLAALEAAADARFEGTAARWRDSRNGAPGVQEFVQRIGAFLVLVGLAGLAVGGVGISASVRAYLQGKRGVIATLKTLGADRATIFAVYLLQIGVLTVAGVVAGVLLGMALPLAFAPLIEARLPVPVAFGLHAAPLAEAALYGALTAAIFTLWPLARTEEVRAAALFRDGGAGRLSLPRPRYLALTGGLLVLLVGSAAVLSGIPALAMWTAGGIVGALGVLALAALGLRHLSRSLARRRAVRGRPALRMALGAIGGPREEAGSVVLSLGLGLTVLAAVGQIDTNLRSAIDNDLPEVAPSYFFVDIQPDQIDGFRARLDGDSAVSRVDAAPMLRGVITAINGTPAREVADHWVLTGDRGVTYSDAPPDTVEVTDGQWWPEGYDGPPQVSFAAEEAAEIGLDLGDSITVNILGRDITAEITSFRAVDFSNAGIGFILSMNPSALQGAPHTWISTVYAEPQAEAAILRDLAGAYPNITAIRVRDAIDNVARVLDSIAAATSYGAGATLLTGFIVLIGAAAAGERARVYEAAVLKTLGATRARILGSFALRSALMGAAAGAVALLAGALAGWGVMTFVMDAPFHVAWGSAAAIIAGGVSATLLAGLAFALRPLAARPAQVLRAQD</sequence>
<dbReference type="PANTHER" id="PTHR30287:SF1">
    <property type="entry name" value="INNER MEMBRANE PROTEIN"/>
    <property type="match status" value="1"/>
</dbReference>
<dbReference type="PANTHER" id="PTHR30287">
    <property type="entry name" value="MEMBRANE COMPONENT OF PREDICTED ABC SUPERFAMILY METABOLITE UPTAKE TRANSPORTER"/>
    <property type="match status" value="1"/>
</dbReference>
<proteinExistence type="predicted"/>
<gene>
    <name evidence="8" type="ORF">DKT77_19920</name>
</gene>
<dbReference type="GO" id="GO:0005886">
    <property type="term" value="C:plasma membrane"/>
    <property type="evidence" value="ECO:0007669"/>
    <property type="project" value="UniProtKB-SubCell"/>
</dbReference>
<keyword evidence="5 6" id="KW-0472">Membrane</keyword>
<keyword evidence="4 6" id="KW-1133">Transmembrane helix</keyword>
<feature type="transmembrane region" description="Helical" evidence="6">
    <location>
        <begin position="445"/>
        <end position="467"/>
    </location>
</feature>
<evidence type="ECO:0000256" key="4">
    <source>
        <dbReference type="ARBA" id="ARBA00022989"/>
    </source>
</evidence>
<feature type="transmembrane region" description="Helical" evidence="6">
    <location>
        <begin position="38"/>
        <end position="58"/>
    </location>
</feature>
<keyword evidence="2" id="KW-1003">Cell membrane</keyword>
<evidence type="ECO:0000313" key="8">
    <source>
        <dbReference type="EMBL" id="PWR00805.1"/>
    </source>
</evidence>
<dbReference type="RefSeq" id="WP_109813391.1">
    <property type="nucleotide sequence ID" value="NZ_QGKU01000068.1"/>
</dbReference>
<feature type="transmembrane region" description="Helical" evidence="6">
    <location>
        <begin position="421"/>
        <end position="439"/>
    </location>
</feature>
<dbReference type="EMBL" id="QGKU01000068">
    <property type="protein sequence ID" value="PWR00805.1"/>
    <property type="molecule type" value="Genomic_DNA"/>
</dbReference>
<dbReference type="InterPro" id="IPR038766">
    <property type="entry name" value="Membrane_comp_ABC_pdt"/>
</dbReference>
<evidence type="ECO:0000313" key="9">
    <source>
        <dbReference type="Proteomes" id="UP000245680"/>
    </source>
</evidence>
<reference evidence="8 9" key="1">
    <citation type="submission" date="2018-05" db="EMBL/GenBank/DDBJ databases">
        <title>Rhodobacteraceae gen. nov., sp. nov. isolated from sea water.</title>
        <authorList>
            <person name="Ren Y."/>
        </authorList>
    </citation>
    <scope>NUCLEOTIDE SEQUENCE [LARGE SCALE GENOMIC DNA]</scope>
    <source>
        <strain evidence="8 9">TG-679</strain>
    </source>
</reference>
<feature type="domain" description="ABC3 transporter permease C-terminal" evidence="7">
    <location>
        <begin position="742"/>
        <end position="847"/>
    </location>
</feature>
<feature type="transmembrane region" description="Helical" evidence="6">
    <location>
        <begin position="277"/>
        <end position="304"/>
    </location>
</feature>
<dbReference type="AlphaFoldDB" id="A0A2V2L6U9"/>
<accession>A0A2V2L6U9</accession>
<dbReference type="Pfam" id="PF02687">
    <property type="entry name" value="FtsX"/>
    <property type="match status" value="2"/>
</dbReference>
<name>A0A2V2L6U9_9RHOB</name>
<comment type="caution">
    <text evidence="8">The sequence shown here is derived from an EMBL/GenBank/DDBJ whole genome shotgun (WGS) entry which is preliminary data.</text>
</comment>
<evidence type="ECO:0000256" key="5">
    <source>
        <dbReference type="ARBA" id="ARBA00023136"/>
    </source>
</evidence>
<dbReference type="Proteomes" id="UP000245680">
    <property type="component" value="Unassembled WGS sequence"/>
</dbReference>
<dbReference type="OrthoDB" id="9775544at2"/>
<keyword evidence="3 6" id="KW-0812">Transmembrane</keyword>
<evidence type="ECO:0000256" key="3">
    <source>
        <dbReference type="ARBA" id="ARBA00022692"/>
    </source>
</evidence>
<evidence type="ECO:0000256" key="2">
    <source>
        <dbReference type="ARBA" id="ARBA00022475"/>
    </source>
</evidence>
<feature type="domain" description="ABC3 transporter permease C-terminal" evidence="7">
    <location>
        <begin position="284"/>
        <end position="395"/>
    </location>
</feature>
<evidence type="ECO:0000256" key="1">
    <source>
        <dbReference type="ARBA" id="ARBA00004651"/>
    </source>
</evidence>
<feature type="transmembrane region" description="Helical" evidence="6">
    <location>
        <begin position="325"/>
        <end position="358"/>
    </location>
</feature>
<dbReference type="InterPro" id="IPR003838">
    <property type="entry name" value="ABC3_permease_C"/>
</dbReference>
<keyword evidence="9" id="KW-1185">Reference proteome</keyword>
<evidence type="ECO:0000256" key="6">
    <source>
        <dbReference type="SAM" id="Phobius"/>
    </source>
</evidence>
<comment type="subcellular location">
    <subcellularLocation>
        <location evidence="1">Cell membrane</location>
        <topology evidence="1">Multi-pass membrane protein</topology>
    </subcellularLocation>
</comment>
<protein>
    <submittedName>
        <fullName evidence="8">Drug:proton antiporter</fullName>
    </submittedName>
</protein>
<feature type="transmembrane region" description="Helical" evidence="6">
    <location>
        <begin position="378"/>
        <end position="395"/>
    </location>
</feature>
<organism evidence="8 9">
    <name type="scientific">Meridianimarinicoccus roseus</name>
    <dbReference type="NCBI Taxonomy" id="2072018"/>
    <lineage>
        <taxon>Bacteria</taxon>
        <taxon>Pseudomonadati</taxon>
        <taxon>Pseudomonadota</taxon>
        <taxon>Alphaproteobacteria</taxon>
        <taxon>Rhodobacterales</taxon>
        <taxon>Paracoccaceae</taxon>
        <taxon>Meridianimarinicoccus</taxon>
    </lineage>
</organism>
<feature type="transmembrane region" description="Helical" evidence="6">
    <location>
        <begin position="788"/>
        <end position="814"/>
    </location>
</feature>
<feature type="transmembrane region" description="Helical" evidence="6">
    <location>
        <begin position="820"/>
        <end position="845"/>
    </location>
</feature>